<protein>
    <recommendedName>
        <fullName evidence="2">C-Maf-inducing protein PH domain-containing protein</fullName>
    </recommendedName>
</protein>
<dbReference type="PANTHER" id="PTHR25480">
    <property type="entry name" value="LEUCINE-RICH REPEAT-CONTAINING PROTEIN 73"/>
    <property type="match status" value="1"/>
</dbReference>
<evidence type="ECO:0000256" key="1">
    <source>
        <dbReference type="SAM" id="MobiDB-lite"/>
    </source>
</evidence>
<sequence length="854" mass="94473">MQQTEEEEKASEDQICCCDCTSSDSSSCSSSEAGDPPSLSYNHPSLAHEHPSLLSEPLSQSYKPSSHSYNPISLSYETPSLSIKARSLSYEPLTLQYEPPSKSPSHSFNLSPPSTLCKEPLVTPTHPFNHPPPHSPSSNPSPDHPPPLTLDDPSIRVVTTTPDSPATSSMGGKVPFSPPPSPAALGKVPYSPPPSPATRGGGPGPRFKLLTEGEVQCCYLNHTRTVVSKILSSKFLRRWENHRLYLNDSCISSKTPSACVGTLDYTRLEDVYVIGRWDAGHKFCVRLVIPDGSLLLQANNAYTRDQWYHSIIWKKNIFKYRNILKRSARSDVIVKEIKNLVDFVKSTPIQDECVSHVPIEIVSSVLGENSECWSDKRSSEELISAVMPLLENTPPSTEICHFLSGHCLLHPRSPLIEDAITPIIHRILKHNVDFSKFPHTRRLVQDYIYALHSHNDGVDVIRRFVASVHGPISGCPHPRVLPNLISVSLAAVFAEFEVPSMLERRNLLSSSTPPQQTPPADSDDDSAISSIVNCYLNVFQNVSEYDDWLPGLAQLLQPIPFPDEALACAAFVRRLSSVVRRVAVDARCEVHQCVLGVRDAKDGWFDVFCPSSLVCYDEGQIWSAMLDSLINCCCKRKNFIAELVGKRLGACLLLALRDHDAAQTALCLALEWGLIGGEGEDQRMTVITTLQSTATGLCHYSMLCDRQNHLKELQQKGGPRKLTLPSRSTDTDVIRLLSVGAFGNLECLSLAFTHVTSACAEYLFKLPALRYLNLWATKFGDAGLMMISEHLPKLQVLNLCETPVSDRGILALSTMSNLKKLNLNSTQLSAEAFEMLKQKLPGLQEMDVRYTEAW</sequence>
<dbReference type="AlphaFoldDB" id="A0A482XKG3"/>
<proteinExistence type="predicted"/>
<accession>A0A482XKG3</accession>
<dbReference type="Proteomes" id="UP000291343">
    <property type="component" value="Unassembled WGS sequence"/>
</dbReference>
<feature type="region of interest" description="Disordered" evidence="1">
    <location>
        <begin position="21"/>
        <end position="76"/>
    </location>
</feature>
<feature type="compositionally biased region" description="Polar residues" evidence="1">
    <location>
        <begin position="103"/>
        <end position="114"/>
    </location>
</feature>
<keyword evidence="4" id="KW-1185">Reference proteome</keyword>
<evidence type="ECO:0000313" key="3">
    <source>
        <dbReference type="EMBL" id="RZF46157.1"/>
    </source>
</evidence>
<dbReference type="InterPro" id="IPR056429">
    <property type="entry name" value="PH_CMIP"/>
</dbReference>
<feature type="domain" description="C-Maf-inducing protein PH" evidence="2">
    <location>
        <begin position="206"/>
        <end position="325"/>
    </location>
</feature>
<reference evidence="3 4" key="1">
    <citation type="journal article" date="2017" name="Gigascience">
        <title>Genome sequence of the small brown planthopper, Laodelphax striatellus.</title>
        <authorList>
            <person name="Zhu J."/>
            <person name="Jiang F."/>
            <person name="Wang X."/>
            <person name="Yang P."/>
            <person name="Bao Y."/>
            <person name="Zhao W."/>
            <person name="Wang W."/>
            <person name="Lu H."/>
            <person name="Wang Q."/>
            <person name="Cui N."/>
            <person name="Li J."/>
            <person name="Chen X."/>
            <person name="Luo L."/>
            <person name="Yu J."/>
            <person name="Kang L."/>
            <person name="Cui F."/>
        </authorList>
    </citation>
    <scope>NUCLEOTIDE SEQUENCE [LARGE SCALE GENOMIC DNA]</scope>
    <source>
        <strain evidence="3">Lst14</strain>
    </source>
</reference>
<dbReference type="SUPFAM" id="SSF52047">
    <property type="entry name" value="RNI-like"/>
    <property type="match status" value="1"/>
</dbReference>
<evidence type="ECO:0000259" key="2">
    <source>
        <dbReference type="Pfam" id="PF23066"/>
    </source>
</evidence>
<dbReference type="InterPro" id="IPR052813">
    <property type="entry name" value="CMIP"/>
</dbReference>
<dbReference type="Pfam" id="PF23066">
    <property type="entry name" value="PH_21"/>
    <property type="match status" value="1"/>
</dbReference>
<organism evidence="3 4">
    <name type="scientific">Laodelphax striatellus</name>
    <name type="common">Small brown planthopper</name>
    <name type="synonym">Delphax striatella</name>
    <dbReference type="NCBI Taxonomy" id="195883"/>
    <lineage>
        <taxon>Eukaryota</taxon>
        <taxon>Metazoa</taxon>
        <taxon>Ecdysozoa</taxon>
        <taxon>Arthropoda</taxon>
        <taxon>Hexapoda</taxon>
        <taxon>Insecta</taxon>
        <taxon>Pterygota</taxon>
        <taxon>Neoptera</taxon>
        <taxon>Paraneoptera</taxon>
        <taxon>Hemiptera</taxon>
        <taxon>Auchenorrhyncha</taxon>
        <taxon>Fulgoroidea</taxon>
        <taxon>Delphacidae</taxon>
        <taxon>Criomorphinae</taxon>
        <taxon>Laodelphax</taxon>
    </lineage>
</organism>
<dbReference type="CDD" id="cd00821">
    <property type="entry name" value="PH"/>
    <property type="match status" value="1"/>
</dbReference>
<dbReference type="OrthoDB" id="10056090at2759"/>
<dbReference type="InParanoid" id="A0A482XKG3"/>
<dbReference type="SMART" id="SM00368">
    <property type="entry name" value="LRR_RI"/>
    <property type="match status" value="2"/>
</dbReference>
<feature type="region of interest" description="Disordered" evidence="1">
    <location>
        <begin position="95"/>
        <end position="204"/>
    </location>
</feature>
<evidence type="ECO:0000313" key="4">
    <source>
        <dbReference type="Proteomes" id="UP000291343"/>
    </source>
</evidence>
<dbReference type="Gene3D" id="3.80.10.10">
    <property type="entry name" value="Ribonuclease Inhibitor"/>
    <property type="match status" value="1"/>
</dbReference>
<dbReference type="PANTHER" id="PTHR25480:SF0">
    <property type="entry name" value="C-MAF-INDUCING PROTEIN"/>
    <property type="match status" value="1"/>
</dbReference>
<dbReference type="EMBL" id="QKKF02007115">
    <property type="protein sequence ID" value="RZF46157.1"/>
    <property type="molecule type" value="Genomic_DNA"/>
</dbReference>
<feature type="compositionally biased region" description="Polar residues" evidence="1">
    <location>
        <begin position="57"/>
        <end position="76"/>
    </location>
</feature>
<dbReference type="InterPro" id="IPR032675">
    <property type="entry name" value="LRR_dom_sf"/>
</dbReference>
<dbReference type="SUPFAM" id="SSF50729">
    <property type="entry name" value="PH domain-like"/>
    <property type="match status" value="1"/>
</dbReference>
<feature type="compositionally biased region" description="Low complexity" evidence="1">
    <location>
        <begin position="21"/>
        <end position="31"/>
    </location>
</feature>
<name>A0A482XKG3_LAOST</name>
<comment type="caution">
    <text evidence="3">The sequence shown here is derived from an EMBL/GenBank/DDBJ whole genome shotgun (WGS) entry which is preliminary data.</text>
</comment>
<dbReference type="SMR" id="A0A482XKG3"/>
<feature type="compositionally biased region" description="Polar residues" evidence="1">
    <location>
        <begin position="157"/>
        <end position="170"/>
    </location>
</feature>
<gene>
    <name evidence="3" type="ORF">LSTR_LSTR012138</name>
</gene>